<proteinExistence type="predicted"/>
<dbReference type="Gene3D" id="3.40.50.300">
    <property type="entry name" value="P-loop containing nucleotide triphosphate hydrolases"/>
    <property type="match status" value="1"/>
</dbReference>
<dbReference type="AlphaFoldDB" id="A0AAW6UNJ8"/>
<dbReference type="EMBL" id="JAOWIN010000023">
    <property type="protein sequence ID" value="MDI9095392.1"/>
    <property type="molecule type" value="Genomic_DNA"/>
</dbReference>
<accession>A0AAW6UNJ8</accession>
<dbReference type="CDD" id="cd00009">
    <property type="entry name" value="AAA"/>
    <property type="match status" value="1"/>
</dbReference>
<organism evidence="2 3">
    <name type="scientific">Providencia rettgeri</name>
    <dbReference type="NCBI Taxonomy" id="587"/>
    <lineage>
        <taxon>Bacteria</taxon>
        <taxon>Pseudomonadati</taxon>
        <taxon>Pseudomonadota</taxon>
        <taxon>Gammaproteobacteria</taxon>
        <taxon>Enterobacterales</taxon>
        <taxon>Morganellaceae</taxon>
        <taxon>Providencia</taxon>
    </lineage>
</organism>
<feature type="domain" description="Schlafen group 3-like DNA/RNA helicase" evidence="1">
    <location>
        <begin position="210"/>
        <end position="381"/>
    </location>
</feature>
<dbReference type="SUPFAM" id="SSF52540">
    <property type="entry name" value="P-loop containing nucleoside triphosphate hydrolases"/>
    <property type="match status" value="1"/>
</dbReference>
<gene>
    <name evidence="2" type="ORF">OGX73_22625</name>
</gene>
<dbReference type="InterPro" id="IPR018647">
    <property type="entry name" value="SLFN_3-like_DNA/RNA_helicase"/>
</dbReference>
<evidence type="ECO:0000313" key="2">
    <source>
        <dbReference type="EMBL" id="MDI9095392.1"/>
    </source>
</evidence>
<evidence type="ECO:0000313" key="3">
    <source>
        <dbReference type="Proteomes" id="UP001159001"/>
    </source>
</evidence>
<dbReference type="Proteomes" id="UP001159001">
    <property type="component" value="Unassembled WGS sequence"/>
</dbReference>
<comment type="caution">
    <text evidence="2">The sequence shown here is derived from an EMBL/GenBank/DDBJ whole genome shotgun (WGS) entry which is preliminary data.</text>
</comment>
<sequence length="484" mass="56232">MKDINLISLTQAANTLSEAYFTRYYQYYGIEIKPDEVEVLKNFVKKLGYECVDKRIFNHFFVGYKIPQISKEFDLLRIDDNYIVNIELKRECTEEKIKKQLIQNHYYLKFLNEKIFNFTYELSTDSLYFLKDDNLNVVDFKFLQGILLGQILSEIKNINSLFNPSNYLVSPFNSTDKFLDGQYFLTGQQSNIKRDVVARVNALSEEHFTAVIGSAGTGKTLLVYDIANDLKSAGKRILIIHGGGLNPGQHYLNKQGWDIQPIKQIDNIDINYYDVIFIDEAQRMRVYQYINFIGKFRQSSCKCIFSYDKSQTLNHNEITNNIPDKISCLAGVVTYSLSEKIRTNKEVAAFIRGFFNNKKNDPVLNRGNVSFEYYDNISDMMFFMLDLKSKEWEILQFTPPLIGSSTHQRYLDDSNQKSHGVIGQEFDNVAVIVDPYFNYDKNGDLTYTGDSYYPANKMLFQNMTRTRNQLKILIGVSRPFHPKV</sequence>
<protein>
    <submittedName>
        <fullName evidence="2">DUF2075 domain-containing protein</fullName>
    </submittedName>
</protein>
<dbReference type="Pfam" id="PF09848">
    <property type="entry name" value="SLFN-g3_helicase"/>
    <property type="match status" value="1"/>
</dbReference>
<evidence type="ECO:0000259" key="1">
    <source>
        <dbReference type="Pfam" id="PF09848"/>
    </source>
</evidence>
<name>A0AAW6UNJ8_PRORE</name>
<dbReference type="InterPro" id="IPR027417">
    <property type="entry name" value="P-loop_NTPase"/>
</dbReference>
<dbReference type="RefSeq" id="WP_283027354.1">
    <property type="nucleotide sequence ID" value="NZ_JAOWIN010000023.1"/>
</dbReference>
<reference evidence="2" key="1">
    <citation type="submission" date="2022-10" db="EMBL/GenBank/DDBJ databases">
        <title>Bacterial isolates recovered from the One Health project in Brazil.</title>
        <authorList>
            <person name="Valiatti T.B."/>
            <person name="Santos F."/>
            <person name="Cayo R."/>
            <person name="Gales A.C."/>
        </authorList>
    </citation>
    <scope>NUCLEOTIDE SEQUENCE</scope>
    <source>
        <strain evidence="2">PVR188</strain>
    </source>
</reference>